<feature type="chain" id="PRO_5045894738" description="DUF4352 domain-containing protein" evidence="2">
    <location>
        <begin position="26"/>
        <end position="266"/>
    </location>
</feature>
<dbReference type="RefSeq" id="WP_207006223.1">
    <property type="nucleotide sequence ID" value="NZ_CP022295.1"/>
</dbReference>
<keyword evidence="4" id="KW-1185">Reference proteome</keyword>
<evidence type="ECO:0000313" key="4">
    <source>
        <dbReference type="Proteomes" id="UP000662818"/>
    </source>
</evidence>
<feature type="signal peptide" evidence="2">
    <location>
        <begin position="1"/>
        <end position="25"/>
    </location>
</feature>
<evidence type="ECO:0000256" key="1">
    <source>
        <dbReference type="SAM" id="MobiDB-lite"/>
    </source>
</evidence>
<feature type="compositionally biased region" description="Polar residues" evidence="1">
    <location>
        <begin position="41"/>
        <end position="50"/>
    </location>
</feature>
<accession>A0ABX7PN76</accession>
<protein>
    <recommendedName>
        <fullName evidence="5">DUF4352 domain-containing protein</fullName>
    </recommendedName>
</protein>
<sequence length="266" mass="26828">MLRRTRPARAVVAAGLALVVAGGLAGCGSDDGKDAGDKASPSPSESSTGPASYLPVPEGVTLTEPGTALALGEEGVIAFERRQDEIGVLSVVVERIERTSFQESFPGWNVDDTTAARTPYFVRLKVTNAGDTDLGGLRLDNVLWADDGNNLEAPNYYTAAQLPACNGAALPTPFATAATAELCQVYFIAPAHSFESVSFPPYGGLDAVTWSGPISKVTKPAKPGKGGKGGKKGGAKPSGSATPSGSASPSGSATPSSSATGSPSAS</sequence>
<organism evidence="3 4">
    <name type="scientific">Nocardioides aromaticivorans</name>
    <dbReference type="NCBI Taxonomy" id="200618"/>
    <lineage>
        <taxon>Bacteria</taxon>
        <taxon>Bacillati</taxon>
        <taxon>Actinomycetota</taxon>
        <taxon>Actinomycetes</taxon>
        <taxon>Propionibacteriales</taxon>
        <taxon>Nocardioidaceae</taxon>
        <taxon>Nocardioides</taxon>
    </lineage>
</organism>
<name>A0ABX7PN76_9ACTN</name>
<feature type="compositionally biased region" description="Low complexity" evidence="1">
    <location>
        <begin position="235"/>
        <end position="266"/>
    </location>
</feature>
<dbReference type="Proteomes" id="UP000662818">
    <property type="component" value="Chromosome"/>
</dbReference>
<evidence type="ECO:0000256" key="2">
    <source>
        <dbReference type="SAM" id="SignalP"/>
    </source>
</evidence>
<evidence type="ECO:0000313" key="3">
    <source>
        <dbReference type="EMBL" id="QSR27152.1"/>
    </source>
</evidence>
<keyword evidence="2" id="KW-0732">Signal</keyword>
<feature type="region of interest" description="Disordered" evidence="1">
    <location>
        <begin position="214"/>
        <end position="266"/>
    </location>
</feature>
<dbReference type="EMBL" id="CP022295">
    <property type="protein sequence ID" value="QSR27152.1"/>
    <property type="molecule type" value="Genomic_DNA"/>
</dbReference>
<proteinExistence type="predicted"/>
<feature type="region of interest" description="Disordered" evidence="1">
    <location>
        <begin position="29"/>
        <end position="55"/>
    </location>
</feature>
<reference evidence="3 4" key="1">
    <citation type="submission" date="2017-06" db="EMBL/GenBank/DDBJ databases">
        <title>Complete Genome Sequence of the Soil Carbazole-Degrading Bacterium Nocardioides aromaticivorans IC177.</title>
        <authorList>
            <person name="Vejarano F."/>
            <person name="Suzuki-Minakuchi C."/>
            <person name="Ohtsubo Y."/>
            <person name="Tsuda M."/>
            <person name="Okada K."/>
            <person name="Nojiri H."/>
        </authorList>
    </citation>
    <scope>NUCLEOTIDE SEQUENCE [LARGE SCALE GENOMIC DNA]</scope>
    <source>
        <strain evidence="3 4">IC177</strain>
    </source>
</reference>
<gene>
    <name evidence="3" type="ORF">CFH99_16150</name>
</gene>
<evidence type="ECO:0008006" key="5">
    <source>
        <dbReference type="Google" id="ProtNLM"/>
    </source>
</evidence>
<dbReference type="PROSITE" id="PS51257">
    <property type="entry name" value="PROKAR_LIPOPROTEIN"/>
    <property type="match status" value="1"/>
</dbReference>